<evidence type="ECO:0000313" key="2">
    <source>
        <dbReference type="EMBL" id="MDX8000246.1"/>
    </source>
</evidence>
<protein>
    <submittedName>
        <fullName evidence="2">Uncharacterized protein</fullName>
    </submittedName>
</protein>
<evidence type="ECO:0000256" key="1">
    <source>
        <dbReference type="SAM" id="Phobius"/>
    </source>
</evidence>
<gene>
    <name evidence="2" type="ORF">FE394_13840</name>
</gene>
<accession>A0ABU4SNT9</accession>
<dbReference type="InterPro" id="IPR042186">
    <property type="entry name" value="FimD_plug_dom"/>
</dbReference>
<evidence type="ECO:0000313" key="3">
    <source>
        <dbReference type="Proteomes" id="UP001271640"/>
    </source>
</evidence>
<keyword evidence="1" id="KW-0812">Transmembrane</keyword>
<name>A0ABU4SNT9_9GAMM</name>
<reference evidence="3" key="1">
    <citation type="journal article" date="2024" name="Toxins">
        <title>Genome Sequence Analysis of Native Xenorhabdus Strains Isolated from Entomopathogenic Nematodes in Argentina.</title>
        <authorList>
            <person name="Palma L."/>
            <person name="Frizzo L."/>
            <person name="Kaiser S."/>
            <person name="Berry C."/>
            <person name="Caballero P."/>
            <person name="Bode H.B."/>
            <person name="Del Valle E.E."/>
        </authorList>
    </citation>
    <scope>NUCLEOTIDE SEQUENCE [LARGE SCALE GENOMIC DNA]</scope>
    <source>
        <strain evidence="3">Reich</strain>
    </source>
</reference>
<feature type="transmembrane region" description="Helical" evidence="1">
    <location>
        <begin position="99"/>
        <end position="123"/>
    </location>
</feature>
<comment type="caution">
    <text evidence="2">The sequence shown here is derived from an EMBL/GenBank/DDBJ whole genome shotgun (WGS) entry which is preliminary data.</text>
</comment>
<proteinExistence type="predicted"/>
<keyword evidence="1" id="KW-0472">Membrane</keyword>
<organism evidence="2 3">
    <name type="scientific">Xenorhabdus littoralis</name>
    <dbReference type="NCBI Taxonomy" id="2582835"/>
    <lineage>
        <taxon>Bacteria</taxon>
        <taxon>Pseudomonadati</taxon>
        <taxon>Pseudomonadota</taxon>
        <taxon>Gammaproteobacteria</taxon>
        <taxon>Enterobacterales</taxon>
        <taxon>Morganellaceae</taxon>
        <taxon>Xenorhabdus</taxon>
    </lineage>
</organism>
<sequence length="133" mass="14584">MDSQGYAIVPNLNPYQMNDIIIDPKGASDGVDLRTTRQKGATGRSYRSGRAMVCPCSDVNRRAESAMGQPQSNAVSGEIPIPLPELPNLRHSYNYPNTLANFAVFPPLNFWAFVMLSTILFVLSKGKFSACNN</sequence>
<keyword evidence="1" id="KW-1133">Transmembrane helix</keyword>
<dbReference type="EMBL" id="VCDP01000056">
    <property type="protein sequence ID" value="MDX8000246.1"/>
    <property type="molecule type" value="Genomic_DNA"/>
</dbReference>
<dbReference type="Gene3D" id="2.60.40.2610">
    <property type="entry name" value="Outer membrane usher protein FimD, plug domain"/>
    <property type="match status" value="1"/>
</dbReference>
<keyword evidence="3" id="KW-1185">Reference proteome</keyword>
<dbReference type="Proteomes" id="UP001271640">
    <property type="component" value="Unassembled WGS sequence"/>
</dbReference>